<proteinExistence type="predicted"/>
<keyword evidence="3" id="KW-1185">Reference proteome</keyword>
<dbReference type="EMBL" id="JAAOAK010000027">
    <property type="protein sequence ID" value="KAF5694249.1"/>
    <property type="molecule type" value="Genomic_DNA"/>
</dbReference>
<name>A0A8H5XIP3_9HYPO</name>
<dbReference type="Proteomes" id="UP000562682">
    <property type="component" value="Unassembled WGS sequence"/>
</dbReference>
<sequence length="116" mass="11928">MYVFSITASLTTGSVILVQLVRPPAEGLFSQEPAPTYLNRPGRQKAPPAVPHVPALPAPVSAATSVAYTPVATSADPTPTSTFAPVVTLAAFAPDHPLAPTPSEAPLTLCASRQDL</sequence>
<evidence type="ECO:0000256" key="1">
    <source>
        <dbReference type="SAM" id="MobiDB-lite"/>
    </source>
</evidence>
<dbReference type="AlphaFoldDB" id="A0A8H5XIP3"/>
<protein>
    <submittedName>
        <fullName evidence="2">Uncharacterized protein</fullName>
    </submittedName>
</protein>
<feature type="region of interest" description="Disordered" evidence="1">
    <location>
        <begin position="97"/>
        <end position="116"/>
    </location>
</feature>
<feature type="region of interest" description="Disordered" evidence="1">
    <location>
        <begin position="29"/>
        <end position="53"/>
    </location>
</feature>
<evidence type="ECO:0000313" key="2">
    <source>
        <dbReference type="EMBL" id="KAF5694249.1"/>
    </source>
</evidence>
<comment type="caution">
    <text evidence="2">The sequence shown here is derived from an EMBL/GenBank/DDBJ whole genome shotgun (WGS) entry which is preliminary data.</text>
</comment>
<accession>A0A8H5XIP3</accession>
<reference evidence="2 3" key="1">
    <citation type="submission" date="2020-05" db="EMBL/GenBank/DDBJ databases">
        <title>Identification and distribution of gene clusters putatively required for synthesis of sphingolipid metabolism inhibitors in phylogenetically diverse species of the filamentous fungus Fusarium.</title>
        <authorList>
            <person name="Kim H.-S."/>
            <person name="Busman M."/>
            <person name="Brown D.W."/>
            <person name="Divon H."/>
            <person name="Uhlig S."/>
            <person name="Proctor R.H."/>
        </authorList>
    </citation>
    <scope>NUCLEOTIDE SEQUENCE [LARGE SCALE GENOMIC DNA]</scope>
    <source>
        <strain evidence="2 3">NRRL 25311</strain>
    </source>
</reference>
<gene>
    <name evidence="2" type="ORF">FDENT_1554</name>
</gene>
<evidence type="ECO:0000313" key="3">
    <source>
        <dbReference type="Proteomes" id="UP000562682"/>
    </source>
</evidence>
<organism evidence="2 3">
    <name type="scientific">Fusarium denticulatum</name>
    <dbReference type="NCBI Taxonomy" id="48507"/>
    <lineage>
        <taxon>Eukaryota</taxon>
        <taxon>Fungi</taxon>
        <taxon>Dikarya</taxon>
        <taxon>Ascomycota</taxon>
        <taxon>Pezizomycotina</taxon>
        <taxon>Sordariomycetes</taxon>
        <taxon>Hypocreomycetidae</taxon>
        <taxon>Hypocreales</taxon>
        <taxon>Nectriaceae</taxon>
        <taxon>Fusarium</taxon>
        <taxon>Fusarium fujikuroi species complex</taxon>
    </lineage>
</organism>